<dbReference type="RefSeq" id="WP_313831299.1">
    <property type="nucleotide sequence ID" value="NZ_JAQOUE010000001.1"/>
</dbReference>
<reference evidence="2 3" key="1">
    <citation type="journal article" date="2023" name="ISME J.">
        <title>Cultivation and genomic characterization of novel and ubiquitous marine nitrite-oxidizing bacteria from the Nitrospirales.</title>
        <authorList>
            <person name="Mueller A.J."/>
            <person name="Daebeler A."/>
            <person name="Herbold C.W."/>
            <person name="Kirkegaard R.H."/>
            <person name="Daims H."/>
        </authorList>
    </citation>
    <scope>NUCLEOTIDE SEQUENCE [LARGE SCALE GENOMIC DNA]</scope>
    <source>
        <strain evidence="2 3">EB</strain>
    </source>
</reference>
<evidence type="ECO:0000313" key="2">
    <source>
        <dbReference type="EMBL" id="MDT7040940.1"/>
    </source>
</evidence>
<sequence length="145" mass="16278">MADSVQSSTKDPRRNPLIPIGLAILTVLIIPPLIYSIGPQGPIKKDNVVFSTGQHRANFANMNQFEILGYQGFCLLEAREQLLVLESAEAREDGMYLLHKMGSRKKSFPGCPSQAQVLLHEHQITLKPDMWGGIEDMLTRWFLSD</sequence>
<keyword evidence="1" id="KW-0812">Transmembrane</keyword>
<keyword evidence="3" id="KW-1185">Reference proteome</keyword>
<evidence type="ECO:0000313" key="3">
    <source>
        <dbReference type="Proteomes" id="UP001250932"/>
    </source>
</evidence>
<name>A0ABU3K3I4_9BACT</name>
<comment type="caution">
    <text evidence="2">The sequence shown here is derived from an EMBL/GenBank/DDBJ whole genome shotgun (WGS) entry which is preliminary data.</text>
</comment>
<gene>
    <name evidence="2" type="ORF">PPG34_01175</name>
</gene>
<dbReference type="EMBL" id="JAQOUE010000001">
    <property type="protein sequence ID" value="MDT7040940.1"/>
    <property type="molecule type" value="Genomic_DNA"/>
</dbReference>
<dbReference type="Proteomes" id="UP001250932">
    <property type="component" value="Unassembled WGS sequence"/>
</dbReference>
<keyword evidence="1" id="KW-1133">Transmembrane helix</keyword>
<evidence type="ECO:0000256" key="1">
    <source>
        <dbReference type="SAM" id="Phobius"/>
    </source>
</evidence>
<feature type="transmembrane region" description="Helical" evidence="1">
    <location>
        <begin position="17"/>
        <end position="35"/>
    </location>
</feature>
<protein>
    <submittedName>
        <fullName evidence="2">Uncharacterized protein</fullName>
    </submittedName>
</protein>
<accession>A0ABU3K3I4</accession>
<proteinExistence type="predicted"/>
<organism evidence="2 3">
    <name type="scientific">Candidatus Nitronereus thalassa</name>
    <dbReference type="NCBI Taxonomy" id="3020898"/>
    <lineage>
        <taxon>Bacteria</taxon>
        <taxon>Pseudomonadati</taxon>
        <taxon>Nitrospirota</taxon>
        <taxon>Nitrospiria</taxon>
        <taxon>Nitrospirales</taxon>
        <taxon>Nitrospiraceae</taxon>
        <taxon>Candidatus Nitronereus</taxon>
    </lineage>
</organism>
<keyword evidence="1" id="KW-0472">Membrane</keyword>